<evidence type="ECO:0000313" key="2">
    <source>
        <dbReference type="EMBL" id="GAA4153836.1"/>
    </source>
</evidence>
<comment type="caution">
    <text evidence="2">The sequence shown here is derived from an EMBL/GenBank/DDBJ whole genome shotgun (WGS) entry which is preliminary data.</text>
</comment>
<dbReference type="EMBL" id="BAABBV010000001">
    <property type="protein sequence ID" value="GAA4153836.1"/>
    <property type="molecule type" value="Genomic_DNA"/>
</dbReference>
<organism evidence="2 3">
    <name type="scientific">Gryllotalpicola daejeonensis</name>
    <dbReference type="NCBI Taxonomy" id="993087"/>
    <lineage>
        <taxon>Bacteria</taxon>
        <taxon>Bacillati</taxon>
        <taxon>Actinomycetota</taxon>
        <taxon>Actinomycetes</taxon>
        <taxon>Micrococcales</taxon>
        <taxon>Microbacteriaceae</taxon>
        <taxon>Gryllotalpicola</taxon>
    </lineage>
</organism>
<gene>
    <name evidence="2" type="ORF">GCM10022286_00710</name>
</gene>
<proteinExistence type="predicted"/>
<keyword evidence="1" id="KW-1133">Transmembrane helix</keyword>
<name>A0ABP7ZDU9_9MICO</name>
<reference evidence="2" key="1">
    <citation type="journal article" date="2014" name="Int. J. Syst. Evol. Microbiol.">
        <title>Complete genome of a new Firmicutes species belonging to the dominant human colonic microbiota ('Ruminococcus bicirculans') reveals two chromosomes and a selective capacity to utilize plant glucans.</title>
        <authorList>
            <consortium name="NISC Comparative Sequencing Program"/>
            <person name="Wegmann U."/>
            <person name="Louis P."/>
            <person name="Goesmann A."/>
            <person name="Henrissat B."/>
            <person name="Duncan S.H."/>
            <person name="Flint H.J."/>
        </authorList>
    </citation>
    <scope>NUCLEOTIDE SEQUENCE</scope>
    <source>
        <strain evidence="2">JCM 17590</strain>
    </source>
</reference>
<evidence type="ECO:0000313" key="3">
    <source>
        <dbReference type="Proteomes" id="UP001415169"/>
    </source>
</evidence>
<keyword evidence="1" id="KW-0812">Transmembrane</keyword>
<evidence type="ECO:0000256" key="1">
    <source>
        <dbReference type="SAM" id="Phobius"/>
    </source>
</evidence>
<evidence type="ECO:0008006" key="4">
    <source>
        <dbReference type="Google" id="ProtNLM"/>
    </source>
</evidence>
<dbReference type="RefSeq" id="WP_344789753.1">
    <property type="nucleotide sequence ID" value="NZ_BAABBV010000001.1"/>
</dbReference>
<accession>A0ABP7ZDU9</accession>
<sequence length="171" mass="17617">MSRIMERLRADDGFGLTDAITIMVISLLAISVIGGISIVATLTSAQTAHQAQARDAIELDATALLQKANTQGVGSVKAGGAPVTYPALDESVSLTSWALNSSGAIVAKFSATTTSLAGRRTETATVTMPLTTVSQYTGASGSRQTWTSSSSSAPAIAYRVLPPVELRGESK</sequence>
<reference evidence="2" key="2">
    <citation type="submission" date="2023-12" db="EMBL/GenBank/DDBJ databases">
        <authorList>
            <person name="Sun Q."/>
            <person name="Inoue M."/>
        </authorList>
    </citation>
    <scope>NUCLEOTIDE SEQUENCE</scope>
    <source>
        <strain evidence="2">JCM 17590</strain>
    </source>
</reference>
<dbReference type="Proteomes" id="UP001415169">
    <property type="component" value="Unassembled WGS sequence"/>
</dbReference>
<feature type="transmembrane region" description="Helical" evidence="1">
    <location>
        <begin position="20"/>
        <end position="42"/>
    </location>
</feature>
<keyword evidence="1" id="KW-0472">Membrane</keyword>
<protein>
    <recommendedName>
        <fullName evidence="4">Type II secretion system protein</fullName>
    </recommendedName>
</protein>
<keyword evidence="3" id="KW-1185">Reference proteome</keyword>